<dbReference type="InterPro" id="IPR013120">
    <property type="entry name" value="FAR_NAD-bd"/>
</dbReference>
<keyword evidence="1" id="KW-0444">Lipid biosynthesis</keyword>
<evidence type="ECO:0000313" key="3">
    <source>
        <dbReference type="EMBL" id="CAF4759815.1"/>
    </source>
</evidence>
<keyword evidence="1" id="KW-0560">Oxidoreductase</keyword>
<comment type="caution">
    <text evidence="3">The sequence shown here is derived from an EMBL/GenBank/DDBJ whole genome shotgun (WGS) entry which is preliminary data.</text>
</comment>
<feature type="domain" description="Thioester reductase (TE)" evidence="2">
    <location>
        <begin position="18"/>
        <end position="70"/>
    </location>
</feature>
<dbReference type="PANTHER" id="PTHR11011:SF45">
    <property type="entry name" value="FATTY ACYL-COA REDUCTASE CG8306-RELATED"/>
    <property type="match status" value="1"/>
</dbReference>
<dbReference type="EC" id="1.2.1.84" evidence="1"/>
<proteinExistence type="inferred from homology"/>
<gene>
    <name evidence="3" type="ORF">UJA718_LOCUS39382</name>
</gene>
<reference evidence="3" key="1">
    <citation type="submission" date="2021-02" db="EMBL/GenBank/DDBJ databases">
        <authorList>
            <person name="Nowell W R."/>
        </authorList>
    </citation>
    <scope>NUCLEOTIDE SEQUENCE</scope>
</reference>
<dbReference type="Gene3D" id="3.40.50.720">
    <property type="entry name" value="NAD(P)-binding Rossmann-like Domain"/>
    <property type="match status" value="1"/>
</dbReference>
<dbReference type="GO" id="GO:0035336">
    <property type="term" value="P:long-chain fatty-acyl-CoA metabolic process"/>
    <property type="evidence" value="ECO:0007669"/>
    <property type="project" value="TreeGrafter"/>
</dbReference>
<evidence type="ECO:0000259" key="2">
    <source>
        <dbReference type="Pfam" id="PF07993"/>
    </source>
</evidence>
<dbReference type="GO" id="GO:0005777">
    <property type="term" value="C:peroxisome"/>
    <property type="evidence" value="ECO:0007669"/>
    <property type="project" value="TreeGrafter"/>
</dbReference>
<dbReference type="SUPFAM" id="SSF51735">
    <property type="entry name" value="NAD(P)-binding Rossmann-fold domains"/>
    <property type="match status" value="1"/>
</dbReference>
<evidence type="ECO:0000313" key="4">
    <source>
        <dbReference type="Proteomes" id="UP000663873"/>
    </source>
</evidence>
<accession>A0A821M097</accession>
<dbReference type="EMBL" id="CAJOBP010041673">
    <property type="protein sequence ID" value="CAF4759815.1"/>
    <property type="molecule type" value="Genomic_DNA"/>
</dbReference>
<dbReference type="InterPro" id="IPR026055">
    <property type="entry name" value="FAR"/>
</dbReference>
<protein>
    <recommendedName>
        <fullName evidence="1">Fatty acyl-CoA reductase</fullName>
        <ecNumber evidence="1">1.2.1.84</ecNumber>
    </recommendedName>
</protein>
<dbReference type="PANTHER" id="PTHR11011">
    <property type="entry name" value="MALE STERILITY PROTEIN 2-RELATED"/>
    <property type="match status" value="1"/>
</dbReference>
<keyword evidence="1" id="KW-0443">Lipid metabolism</keyword>
<comment type="catalytic activity">
    <reaction evidence="1">
        <text>a long-chain fatty acyl-CoA + 2 NADPH + 2 H(+) = a long-chain primary fatty alcohol + 2 NADP(+) + CoA</text>
        <dbReference type="Rhea" id="RHEA:52716"/>
        <dbReference type="ChEBI" id="CHEBI:15378"/>
        <dbReference type="ChEBI" id="CHEBI:57287"/>
        <dbReference type="ChEBI" id="CHEBI:57783"/>
        <dbReference type="ChEBI" id="CHEBI:58349"/>
        <dbReference type="ChEBI" id="CHEBI:77396"/>
        <dbReference type="ChEBI" id="CHEBI:83139"/>
        <dbReference type="EC" id="1.2.1.84"/>
    </reaction>
</comment>
<dbReference type="GO" id="GO:0102965">
    <property type="term" value="F:alcohol-forming long-chain fatty acyl-CoA reductase activity"/>
    <property type="evidence" value="ECO:0007669"/>
    <property type="project" value="UniProtKB-EC"/>
</dbReference>
<sequence length="83" mass="9458">MTSSISEFYEGKTVLVYGSTTFPGKVLIEKLLRSCPDINKIYCPIQTSTKKPTLTINHHFSPLDTFAEIYATKLFDRVRRNNA</sequence>
<dbReference type="AlphaFoldDB" id="A0A821M097"/>
<dbReference type="GO" id="GO:0080019">
    <property type="term" value="F:alcohol-forming very long-chain fatty acyl-CoA reductase activity"/>
    <property type="evidence" value="ECO:0007669"/>
    <property type="project" value="InterPro"/>
</dbReference>
<evidence type="ECO:0000256" key="1">
    <source>
        <dbReference type="RuleBase" id="RU363097"/>
    </source>
</evidence>
<keyword evidence="4" id="KW-1185">Reference proteome</keyword>
<keyword evidence="1" id="KW-0521">NADP</keyword>
<dbReference type="Proteomes" id="UP000663873">
    <property type="component" value="Unassembled WGS sequence"/>
</dbReference>
<comment type="function">
    <text evidence="1">Catalyzes the reduction of fatty acyl-CoA to fatty alcohols.</text>
</comment>
<dbReference type="Pfam" id="PF07993">
    <property type="entry name" value="NAD_binding_4"/>
    <property type="match status" value="1"/>
</dbReference>
<feature type="non-terminal residue" evidence="3">
    <location>
        <position position="83"/>
    </location>
</feature>
<name>A0A821M097_9BILA</name>
<dbReference type="InterPro" id="IPR036291">
    <property type="entry name" value="NAD(P)-bd_dom_sf"/>
</dbReference>
<organism evidence="3 4">
    <name type="scientific">Rotaria socialis</name>
    <dbReference type="NCBI Taxonomy" id="392032"/>
    <lineage>
        <taxon>Eukaryota</taxon>
        <taxon>Metazoa</taxon>
        <taxon>Spiralia</taxon>
        <taxon>Gnathifera</taxon>
        <taxon>Rotifera</taxon>
        <taxon>Eurotatoria</taxon>
        <taxon>Bdelloidea</taxon>
        <taxon>Philodinida</taxon>
        <taxon>Philodinidae</taxon>
        <taxon>Rotaria</taxon>
    </lineage>
</organism>
<comment type="similarity">
    <text evidence="1">Belongs to the fatty acyl-CoA reductase family.</text>
</comment>